<dbReference type="AlphaFoldDB" id="A0A3M7S0H1"/>
<sequence length="90" mass="10908">MLDLGQEEYVNSTFFFSDDTWSFHCNNYTQDELERIDWYQRPYLKSSLTNRISTMWNQLPDSIVNASSLNIFKARLDFWLREEENRKKLG</sequence>
<protein>
    <submittedName>
        <fullName evidence="1">Uncharacterized protein</fullName>
    </submittedName>
</protein>
<comment type="caution">
    <text evidence="1">The sequence shown here is derived from an EMBL/GenBank/DDBJ whole genome shotgun (WGS) entry which is preliminary data.</text>
</comment>
<dbReference type="Proteomes" id="UP000276133">
    <property type="component" value="Unassembled WGS sequence"/>
</dbReference>
<dbReference type="EMBL" id="REGN01002270">
    <property type="protein sequence ID" value="RNA29160.1"/>
    <property type="molecule type" value="Genomic_DNA"/>
</dbReference>
<gene>
    <name evidence="1" type="ORF">BpHYR1_034056</name>
</gene>
<evidence type="ECO:0000313" key="2">
    <source>
        <dbReference type="Proteomes" id="UP000276133"/>
    </source>
</evidence>
<keyword evidence="2" id="KW-1185">Reference proteome</keyword>
<evidence type="ECO:0000313" key="1">
    <source>
        <dbReference type="EMBL" id="RNA29160.1"/>
    </source>
</evidence>
<dbReference type="OrthoDB" id="7694116at2759"/>
<accession>A0A3M7S0H1</accession>
<reference evidence="1 2" key="1">
    <citation type="journal article" date="2018" name="Sci. Rep.">
        <title>Genomic signatures of local adaptation to the degree of environmental predictability in rotifers.</title>
        <authorList>
            <person name="Franch-Gras L."/>
            <person name="Hahn C."/>
            <person name="Garcia-Roger E.M."/>
            <person name="Carmona M.J."/>
            <person name="Serra M."/>
            <person name="Gomez A."/>
        </authorList>
    </citation>
    <scope>NUCLEOTIDE SEQUENCE [LARGE SCALE GENOMIC DNA]</scope>
    <source>
        <strain evidence="1">HYR1</strain>
    </source>
</reference>
<organism evidence="1 2">
    <name type="scientific">Brachionus plicatilis</name>
    <name type="common">Marine rotifer</name>
    <name type="synonym">Brachionus muelleri</name>
    <dbReference type="NCBI Taxonomy" id="10195"/>
    <lineage>
        <taxon>Eukaryota</taxon>
        <taxon>Metazoa</taxon>
        <taxon>Spiralia</taxon>
        <taxon>Gnathifera</taxon>
        <taxon>Rotifera</taxon>
        <taxon>Eurotatoria</taxon>
        <taxon>Monogononta</taxon>
        <taxon>Pseudotrocha</taxon>
        <taxon>Ploima</taxon>
        <taxon>Brachionidae</taxon>
        <taxon>Brachionus</taxon>
    </lineage>
</organism>
<proteinExistence type="predicted"/>
<name>A0A3M7S0H1_BRAPC</name>